<dbReference type="Proteomes" id="UP000188604">
    <property type="component" value="Chromosome"/>
</dbReference>
<protein>
    <recommendedName>
        <fullName evidence="5">Release factor glutamine methyltransferase</fullName>
        <shortName evidence="5">RF MTase</shortName>
        <ecNumber evidence="5">2.1.1.297</ecNumber>
    </recommendedName>
    <alternativeName>
        <fullName evidence="5">N5-glutamine methyltransferase PrmC</fullName>
    </alternativeName>
    <alternativeName>
        <fullName evidence="5">Protein-(glutamine-N5) MTase PrmC</fullName>
    </alternativeName>
    <alternativeName>
        <fullName evidence="5">Protein-glutamine N-methyltransferase PrmC</fullName>
    </alternativeName>
</protein>
<feature type="binding site" evidence="5">
    <location>
        <begin position="190"/>
        <end position="193"/>
    </location>
    <ligand>
        <name>substrate</name>
    </ligand>
</feature>
<dbReference type="PANTHER" id="PTHR18895:SF74">
    <property type="entry name" value="MTRF1L RELEASE FACTOR GLUTAMINE METHYLTRANSFERASE"/>
    <property type="match status" value="1"/>
</dbReference>
<keyword evidence="1 5" id="KW-0489">Methyltransferase</keyword>
<dbReference type="NCBIfam" id="TIGR00536">
    <property type="entry name" value="hemK_fam"/>
    <property type="match status" value="1"/>
</dbReference>
<dbReference type="GO" id="GO:0102559">
    <property type="term" value="F:peptide chain release factor N(5)-glutamine methyltransferase activity"/>
    <property type="evidence" value="ECO:0007669"/>
    <property type="project" value="UniProtKB-EC"/>
</dbReference>
<feature type="binding site" evidence="5">
    <location>
        <position position="190"/>
    </location>
    <ligand>
        <name>S-adenosyl-L-methionine</name>
        <dbReference type="ChEBI" id="CHEBI:59789"/>
    </ligand>
</feature>
<dbReference type="NCBIfam" id="TIGR03534">
    <property type="entry name" value="RF_mod_PrmC"/>
    <property type="match status" value="1"/>
</dbReference>
<evidence type="ECO:0000256" key="3">
    <source>
        <dbReference type="ARBA" id="ARBA00022691"/>
    </source>
</evidence>
<dbReference type="InterPro" id="IPR004556">
    <property type="entry name" value="HemK-like"/>
</dbReference>
<comment type="similarity">
    <text evidence="5">Belongs to the protein N5-glutamine methyltransferase family. PrmC subfamily.</text>
</comment>
<proteinExistence type="inferred from homology"/>
<dbReference type="InterPro" id="IPR029063">
    <property type="entry name" value="SAM-dependent_MTases_sf"/>
</dbReference>
<dbReference type="KEGG" id="nch:A0U93_02715"/>
<name>A0A1U9KML5_9PROT</name>
<dbReference type="GO" id="GO:0003676">
    <property type="term" value="F:nucleic acid binding"/>
    <property type="evidence" value="ECO:0007669"/>
    <property type="project" value="InterPro"/>
</dbReference>
<evidence type="ECO:0000313" key="7">
    <source>
        <dbReference type="Proteomes" id="UP000188604"/>
    </source>
</evidence>
<reference evidence="6 7" key="1">
    <citation type="submission" date="2016-03" db="EMBL/GenBank/DDBJ databases">
        <title>Acetic acid bacteria sequencing.</title>
        <authorList>
            <person name="Brandt J."/>
            <person name="Jakob F."/>
            <person name="Vogel R.F."/>
        </authorList>
    </citation>
    <scope>NUCLEOTIDE SEQUENCE [LARGE SCALE GENOMIC DNA]</scope>
    <source>
        <strain evidence="6 7">NBRC 101099</strain>
    </source>
</reference>
<organism evidence="6 7">
    <name type="scientific">Neoasaia chiangmaiensis</name>
    <dbReference type="NCBI Taxonomy" id="320497"/>
    <lineage>
        <taxon>Bacteria</taxon>
        <taxon>Pseudomonadati</taxon>
        <taxon>Pseudomonadota</taxon>
        <taxon>Alphaproteobacteria</taxon>
        <taxon>Acetobacterales</taxon>
        <taxon>Acetobacteraceae</taxon>
        <taxon>Neoasaia</taxon>
    </lineage>
</organism>
<dbReference type="AlphaFoldDB" id="A0A1U9KML5"/>
<dbReference type="HAMAP" id="MF_02126">
    <property type="entry name" value="RF_methyltr_PrmC"/>
    <property type="match status" value="1"/>
</dbReference>
<evidence type="ECO:0000256" key="4">
    <source>
        <dbReference type="ARBA" id="ARBA00048391"/>
    </source>
</evidence>
<feature type="binding site" evidence="5">
    <location>
        <position position="176"/>
    </location>
    <ligand>
        <name>S-adenosyl-L-methionine</name>
        <dbReference type="ChEBI" id="CHEBI:59789"/>
    </ligand>
</feature>
<dbReference type="STRING" id="320497.A0U93_02715"/>
<keyword evidence="7" id="KW-1185">Reference proteome</keyword>
<keyword evidence="2 5" id="KW-0808">Transferase</keyword>
<dbReference type="OrthoDB" id="9800643at2"/>
<dbReference type="InterPro" id="IPR002052">
    <property type="entry name" value="DNA_methylase_N6_adenine_CS"/>
</dbReference>
<feature type="binding site" evidence="5">
    <location>
        <position position="147"/>
    </location>
    <ligand>
        <name>S-adenosyl-L-methionine</name>
        <dbReference type="ChEBI" id="CHEBI:59789"/>
    </ligand>
</feature>
<accession>A0A1U9KML5</accession>
<comment type="function">
    <text evidence="5">Methylates the class 1 translation termination release factors RF1/PrfA and RF2/PrfB on the glutamine residue of the universally conserved GGQ motif.</text>
</comment>
<dbReference type="Gene3D" id="3.40.50.150">
    <property type="entry name" value="Vaccinia Virus protein VP39"/>
    <property type="match status" value="1"/>
</dbReference>
<dbReference type="EC" id="2.1.1.297" evidence="5"/>
<gene>
    <name evidence="5" type="primary">prmC</name>
    <name evidence="6" type="ORF">A0U93_02715</name>
</gene>
<dbReference type="CDD" id="cd02440">
    <property type="entry name" value="AdoMet_MTases"/>
    <property type="match status" value="1"/>
</dbReference>
<evidence type="ECO:0000313" key="6">
    <source>
        <dbReference type="EMBL" id="AQS87032.1"/>
    </source>
</evidence>
<dbReference type="Pfam" id="PF05175">
    <property type="entry name" value="MTS"/>
    <property type="match status" value="1"/>
</dbReference>
<dbReference type="EMBL" id="CP014691">
    <property type="protein sequence ID" value="AQS87032.1"/>
    <property type="molecule type" value="Genomic_DNA"/>
</dbReference>
<sequence length="284" mass="30709">MSQESHSLQNLLSQASHALTCAGIDDARREARLLASWSLGMDLSGLLTRTAMNDDELRRFEKAVTRRVEREPLAMIVEQTGFWTLDLLVSPATLVPRGDTETLIESLLRLRPERQAPRRILDFGTGTGCLLLAALSEYPQAFGIGIDRSNEAAALARRNAERNGLSARAAFVTGDWAQALAGTFDIILSNPPYIETDDIAGLMPEVSQYEPKRALDGGADGLTAYRALMAAFPKLLATDGIAIVELGQGQAASVSKLAVEAGLQIRDIRRDLGGIERALAVTHD</sequence>
<feature type="binding site" evidence="5">
    <location>
        <begin position="124"/>
        <end position="128"/>
    </location>
    <ligand>
        <name>S-adenosyl-L-methionine</name>
        <dbReference type="ChEBI" id="CHEBI:59789"/>
    </ligand>
</feature>
<dbReference type="InterPro" id="IPR040758">
    <property type="entry name" value="PrmC_N"/>
</dbReference>
<dbReference type="Gene3D" id="1.10.8.10">
    <property type="entry name" value="DNA helicase RuvA subunit, C-terminal domain"/>
    <property type="match status" value="1"/>
</dbReference>
<dbReference type="Pfam" id="PF17827">
    <property type="entry name" value="PrmC_N"/>
    <property type="match status" value="1"/>
</dbReference>
<dbReference type="InterPro" id="IPR050320">
    <property type="entry name" value="N5-glutamine_MTase"/>
</dbReference>
<evidence type="ECO:0000256" key="1">
    <source>
        <dbReference type="ARBA" id="ARBA00022603"/>
    </source>
</evidence>
<comment type="catalytic activity">
    <reaction evidence="4 5">
        <text>L-glutaminyl-[peptide chain release factor] + S-adenosyl-L-methionine = N(5)-methyl-L-glutaminyl-[peptide chain release factor] + S-adenosyl-L-homocysteine + H(+)</text>
        <dbReference type="Rhea" id="RHEA:42896"/>
        <dbReference type="Rhea" id="RHEA-COMP:10271"/>
        <dbReference type="Rhea" id="RHEA-COMP:10272"/>
        <dbReference type="ChEBI" id="CHEBI:15378"/>
        <dbReference type="ChEBI" id="CHEBI:30011"/>
        <dbReference type="ChEBI" id="CHEBI:57856"/>
        <dbReference type="ChEBI" id="CHEBI:59789"/>
        <dbReference type="ChEBI" id="CHEBI:61891"/>
        <dbReference type="EC" id="2.1.1.297"/>
    </reaction>
</comment>
<dbReference type="PANTHER" id="PTHR18895">
    <property type="entry name" value="HEMK METHYLTRANSFERASE"/>
    <property type="match status" value="1"/>
</dbReference>
<dbReference type="InterPro" id="IPR019874">
    <property type="entry name" value="RF_methyltr_PrmC"/>
</dbReference>
<dbReference type="InterPro" id="IPR007848">
    <property type="entry name" value="Small_mtfrase_dom"/>
</dbReference>
<dbReference type="PROSITE" id="PS00092">
    <property type="entry name" value="N6_MTASE"/>
    <property type="match status" value="1"/>
</dbReference>
<dbReference type="SUPFAM" id="SSF53335">
    <property type="entry name" value="S-adenosyl-L-methionine-dependent methyltransferases"/>
    <property type="match status" value="1"/>
</dbReference>
<dbReference type="GO" id="GO:0032259">
    <property type="term" value="P:methylation"/>
    <property type="evidence" value="ECO:0007669"/>
    <property type="project" value="UniProtKB-KW"/>
</dbReference>
<dbReference type="RefSeq" id="WP_077806001.1">
    <property type="nucleotide sequence ID" value="NZ_BJXS01000004.1"/>
</dbReference>
<evidence type="ECO:0000256" key="2">
    <source>
        <dbReference type="ARBA" id="ARBA00022679"/>
    </source>
</evidence>
<evidence type="ECO:0000256" key="5">
    <source>
        <dbReference type="HAMAP-Rule" id="MF_02126"/>
    </source>
</evidence>
<keyword evidence="3 5" id="KW-0949">S-adenosyl-L-methionine</keyword>